<proteinExistence type="inferred from homology"/>
<evidence type="ECO:0000256" key="8">
    <source>
        <dbReference type="ARBA" id="ARBA00023157"/>
    </source>
</evidence>
<reference evidence="12 13" key="1">
    <citation type="journal article" date="2016" name="Nat. Commun.">
        <title>Thousands of microbial genomes shed light on interconnected biogeochemical processes in an aquifer system.</title>
        <authorList>
            <person name="Anantharaman K."/>
            <person name="Brown C.T."/>
            <person name="Hug L.A."/>
            <person name="Sharon I."/>
            <person name="Castelle C.J."/>
            <person name="Probst A.J."/>
            <person name="Thomas B.C."/>
            <person name="Singh A."/>
            <person name="Wilkins M.J."/>
            <person name="Karaoz U."/>
            <person name="Brodie E.L."/>
            <person name="Williams K.H."/>
            <person name="Hubbard S.S."/>
            <person name="Banfield J.F."/>
        </authorList>
    </citation>
    <scope>NUCLEOTIDE SEQUENCE [LARGE SCALE GENOMIC DNA]</scope>
</reference>
<evidence type="ECO:0000256" key="3">
    <source>
        <dbReference type="ARBA" id="ARBA00022692"/>
    </source>
</evidence>
<name>A0A1G2U368_9BACT</name>
<comment type="caution">
    <text evidence="12">The sequence shown here is derived from an EMBL/GenBank/DDBJ whole genome shotgun (WGS) entry which is preliminary data.</text>
</comment>
<dbReference type="PANTHER" id="PTHR34573:SF1">
    <property type="entry name" value="VITAMIN K EPOXIDE REDUCTASE DOMAIN-CONTAINING PROTEIN"/>
    <property type="match status" value="1"/>
</dbReference>
<keyword evidence="8" id="KW-1015">Disulfide bond</keyword>
<dbReference type="InterPro" id="IPR038354">
    <property type="entry name" value="VKOR_sf"/>
</dbReference>
<evidence type="ECO:0000256" key="4">
    <source>
        <dbReference type="ARBA" id="ARBA00022719"/>
    </source>
</evidence>
<dbReference type="SMART" id="SM00756">
    <property type="entry name" value="VKc"/>
    <property type="match status" value="1"/>
</dbReference>
<protein>
    <recommendedName>
        <fullName evidence="11">Vitamin K epoxide reductase domain-containing protein</fullName>
    </recommendedName>
</protein>
<dbReference type="Gene3D" id="1.20.1440.130">
    <property type="entry name" value="VKOR domain"/>
    <property type="match status" value="1"/>
</dbReference>
<keyword evidence="3 10" id="KW-0812">Transmembrane</keyword>
<dbReference type="GO" id="GO:0016020">
    <property type="term" value="C:membrane"/>
    <property type="evidence" value="ECO:0007669"/>
    <property type="project" value="UniProtKB-SubCell"/>
</dbReference>
<dbReference type="InterPro" id="IPR044698">
    <property type="entry name" value="VKOR/LTO1"/>
</dbReference>
<evidence type="ECO:0000256" key="1">
    <source>
        <dbReference type="ARBA" id="ARBA00004141"/>
    </source>
</evidence>
<feature type="domain" description="Vitamin K epoxide reductase" evidence="11">
    <location>
        <begin position="17"/>
        <end position="149"/>
    </location>
</feature>
<keyword evidence="7 10" id="KW-0472">Membrane</keyword>
<comment type="subcellular location">
    <subcellularLocation>
        <location evidence="1">Membrane</location>
        <topology evidence="1">Multi-pass membrane protein</topology>
    </subcellularLocation>
</comment>
<feature type="transmembrane region" description="Helical" evidence="10">
    <location>
        <begin position="20"/>
        <end position="38"/>
    </location>
</feature>
<dbReference type="GO" id="GO:0016491">
    <property type="term" value="F:oxidoreductase activity"/>
    <property type="evidence" value="ECO:0007669"/>
    <property type="project" value="UniProtKB-KW"/>
</dbReference>
<dbReference type="Proteomes" id="UP000176800">
    <property type="component" value="Unassembled WGS sequence"/>
</dbReference>
<gene>
    <name evidence="12" type="ORF">A3B14_01015</name>
</gene>
<dbReference type="InterPro" id="IPR012932">
    <property type="entry name" value="VKOR"/>
</dbReference>
<evidence type="ECO:0000256" key="10">
    <source>
        <dbReference type="SAM" id="Phobius"/>
    </source>
</evidence>
<keyword evidence="6" id="KW-0560">Oxidoreductase</keyword>
<keyword evidence="9" id="KW-0676">Redox-active center</keyword>
<dbReference type="EMBL" id="MHWE01000012">
    <property type="protein sequence ID" value="OHB03899.1"/>
    <property type="molecule type" value="Genomic_DNA"/>
</dbReference>
<evidence type="ECO:0000313" key="13">
    <source>
        <dbReference type="Proteomes" id="UP000176800"/>
    </source>
</evidence>
<evidence type="ECO:0000313" key="12">
    <source>
        <dbReference type="EMBL" id="OHB03899.1"/>
    </source>
</evidence>
<feature type="transmembrane region" description="Helical" evidence="10">
    <location>
        <begin position="67"/>
        <end position="90"/>
    </location>
</feature>
<dbReference type="Pfam" id="PF07884">
    <property type="entry name" value="VKOR"/>
    <property type="match status" value="1"/>
</dbReference>
<keyword evidence="5 10" id="KW-1133">Transmembrane helix</keyword>
<dbReference type="GO" id="GO:0048038">
    <property type="term" value="F:quinone binding"/>
    <property type="evidence" value="ECO:0007669"/>
    <property type="project" value="UniProtKB-KW"/>
</dbReference>
<evidence type="ECO:0000256" key="7">
    <source>
        <dbReference type="ARBA" id="ARBA00023136"/>
    </source>
</evidence>
<sequence>MNMDSSSITPIELGTVQKRIIIFIIILAFIGFVDSLYLSANSILGITPPCFITEGCDVVTTSKYSTILGIPMALVGAVYYLFLFLASLFILEKRHMAVKQAIAAISGFGFVFSLWLVYAQIFLIEAICTYCMISAITTTLIFISSVFLLKQRP</sequence>
<feature type="transmembrane region" description="Helical" evidence="10">
    <location>
        <begin position="102"/>
        <end position="121"/>
    </location>
</feature>
<evidence type="ECO:0000256" key="9">
    <source>
        <dbReference type="ARBA" id="ARBA00023284"/>
    </source>
</evidence>
<evidence type="ECO:0000259" key="11">
    <source>
        <dbReference type="SMART" id="SM00756"/>
    </source>
</evidence>
<evidence type="ECO:0000256" key="5">
    <source>
        <dbReference type="ARBA" id="ARBA00022989"/>
    </source>
</evidence>
<dbReference type="CDD" id="cd12916">
    <property type="entry name" value="VKOR_1"/>
    <property type="match status" value="1"/>
</dbReference>
<evidence type="ECO:0000256" key="6">
    <source>
        <dbReference type="ARBA" id="ARBA00023002"/>
    </source>
</evidence>
<keyword evidence="4" id="KW-0874">Quinone</keyword>
<comment type="similarity">
    <text evidence="2">Belongs to the VKOR family.</text>
</comment>
<dbReference type="PANTHER" id="PTHR34573">
    <property type="entry name" value="VKC DOMAIN-CONTAINING PROTEIN"/>
    <property type="match status" value="1"/>
</dbReference>
<dbReference type="AlphaFoldDB" id="A0A1G2U368"/>
<accession>A0A1G2U368</accession>
<evidence type="ECO:0000256" key="2">
    <source>
        <dbReference type="ARBA" id="ARBA00006214"/>
    </source>
</evidence>
<feature type="transmembrane region" description="Helical" evidence="10">
    <location>
        <begin position="127"/>
        <end position="149"/>
    </location>
</feature>
<organism evidence="12 13">
    <name type="scientific">Candidatus Zambryskibacteria bacterium RIFCSPLOWO2_01_FULL_45_21</name>
    <dbReference type="NCBI Taxonomy" id="1802761"/>
    <lineage>
        <taxon>Bacteria</taxon>
        <taxon>Candidatus Zambryskiibacteriota</taxon>
    </lineage>
</organism>